<keyword evidence="3" id="KW-1185">Reference proteome</keyword>
<organism evidence="2 3">
    <name type="scientific">Plakobranchus ocellatus</name>
    <dbReference type="NCBI Taxonomy" id="259542"/>
    <lineage>
        <taxon>Eukaryota</taxon>
        <taxon>Metazoa</taxon>
        <taxon>Spiralia</taxon>
        <taxon>Lophotrochozoa</taxon>
        <taxon>Mollusca</taxon>
        <taxon>Gastropoda</taxon>
        <taxon>Heterobranchia</taxon>
        <taxon>Euthyneura</taxon>
        <taxon>Panpulmonata</taxon>
        <taxon>Sacoglossa</taxon>
        <taxon>Placobranchoidea</taxon>
        <taxon>Plakobranchidae</taxon>
        <taxon>Plakobranchus</taxon>
    </lineage>
</organism>
<reference evidence="2 3" key="1">
    <citation type="journal article" date="2021" name="Elife">
        <title>Chloroplast acquisition without the gene transfer in kleptoplastic sea slugs, Plakobranchus ocellatus.</title>
        <authorList>
            <person name="Maeda T."/>
            <person name="Takahashi S."/>
            <person name="Yoshida T."/>
            <person name="Shimamura S."/>
            <person name="Takaki Y."/>
            <person name="Nagai Y."/>
            <person name="Toyoda A."/>
            <person name="Suzuki Y."/>
            <person name="Arimoto A."/>
            <person name="Ishii H."/>
            <person name="Satoh N."/>
            <person name="Nishiyama T."/>
            <person name="Hasebe M."/>
            <person name="Maruyama T."/>
            <person name="Minagawa J."/>
            <person name="Obokata J."/>
            <person name="Shigenobu S."/>
        </authorList>
    </citation>
    <scope>NUCLEOTIDE SEQUENCE [LARGE SCALE GENOMIC DNA]</scope>
</reference>
<dbReference type="EMBL" id="BLXT01004974">
    <property type="protein sequence ID" value="GFO18705.1"/>
    <property type="molecule type" value="Genomic_DNA"/>
</dbReference>
<name>A0AAV4BHY8_9GAST</name>
<evidence type="ECO:0000313" key="3">
    <source>
        <dbReference type="Proteomes" id="UP000735302"/>
    </source>
</evidence>
<accession>A0AAV4BHY8</accession>
<feature type="region of interest" description="Disordered" evidence="1">
    <location>
        <begin position="31"/>
        <end position="107"/>
    </location>
</feature>
<comment type="caution">
    <text evidence="2">The sequence shown here is derived from an EMBL/GenBank/DDBJ whole genome shotgun (WGS) entry which is preliminary data.</text>
</comment>
<proteinExistence type="predicted"/>
<feature type="compositionally biased region" description="Polar residues" evidence="1">
    <location>
        <begin position="95"/>
        <end position="107"/>
    </location>
</feature>
<protein>
    <submittedName>
        <fullName evidence="2">Uncharacterized protein</fullName>
    </submittedName>
</protein>
<evidence type="ECO:0000313" key="2">
    <source>
        <dbReference type="EMBL" id="GFO18705.1"/>
    </source>
</evidence>
<evidence type="ECO:0000256" key="1">
    <source>
        <dbReference type="SAM" id="MobiDB-lite"/>
    </source>
</evidence>
<gene>
    <name evidence="2" type="ORF">PoB_004521000</name>
</gene>
<feature type="compositionally biased region" description="Basic and acidic residues" evidence="1">
    <location>
        <begin position="55"/>
        <end position="82"/>
    </location>
</feature>
<dbReference type="AlphaFoldDB" id="A0AAV4BHY8"/>
<dbReference type="Proteomes" id="UP000735302">
    <property type="component" value="Unassembled WGS sequence"/>
</dbReference>
<sequence length="107" mass="12276">MGMEKVFGMCKTEEYVYMNVLNMTILEKGIKSKKRKKTMPENRGSSTSVKSCELGGEREGKRERGEMRRREGHGGERERENGARLCRQFGVNFHNRPSPSTSTDSDR</sequence>